<dbReference type="PANTHER" id="PTHR33121:SF79">
    <property type="entry name" value="CYCLIC DI-GMP PHOSPHODIESTERASE PDED-RELATED"/>
    <property type="match status" value="1"/>
</dbReference>
<dbReference type="AlphaFoldDB" id="A0A975YQ84"/>
<dbReference type="InterPro" id="IPR001633">
    <property type="entry name" value="EAL_dom"/>
</dbReference>
<dbReference type="GO" id="GO:0071111">
    <property type="term" value="F:cyclic-guanylate-specific phosphodiesterase activity"/>
    <property type="evidence" value="ECO:0007669"/>
    <property type="project" value="InterPro"/>
</dbReference>
<keyword evidence="5" id="KW-1185">Reference proteome</keyword>
<dbReference type="Pfam" id="PF00563">
    <property type="entry name" value="EAL"/>
    <property type="match status" value="1"/>
</dbReference>
<feature type="transmembrane region" description="Helical" evidence="1">
    <location>
        <begin position="6"/>
        <end position="26"/>
    </location>
</feature>
<sequence>MSRHIAFYIVFVFGLFLFSIWTLISFHNTYNLLTKHTQLSAWSLSQLEIETLEFSNQLDLFLLRDRRSLRQLNLKYDILWNRFDTFLTSDETEAVRLQGSAQPIISAAFDILRKYEAAVIAGRVEALNQFSDELKSYMPLIRNLIITTLTGEESVRSRAIIEENKQTVLYNMALILVVLAYLSFRVYRDTRYQKFMAWHDPLTKLKNRNFLLKQIRSLGKQRADFSLVLLDICHFREINDVISYEYGDRILSDISHIINQHAEHYQLLCARVGADQFAIVVDRLDINLDMFIASLRSELDSKLQFLDPSRRMHIAIGIASSDQVEHTHPQQSKKFSVLLNNADLALNVAKKEAAQRIIYFTKERDLAHRKKRELCDELKVLLSIDDQQQLFMVYQPIINPGCARLGCEALLRWDHPTYGFINPEYLIRIAEESGQAKALGRWIMEQVYRALSTDWHHFDARIDVAINLSDSLFDEELSELVQEIFSREKNYLDSIVLEITETMTLDEIDRSVSIIRRLEDLNIRLALDDFGTGWSSLYNLNHLRFNKLKIDKSFVRDLCTMDQQKFFISAIVTLSHQLGIKVVAEGVEDEIQLHHLQQLGVDEYQGYYFSKPISKQLFALFSQQYFANPREKVLSSHYA</sequence>
<keyword evidence="1" id="KW-0812">Transmembrane</keyword>
<reference evidence="4" key="1">
    <citation type="submission" date="2021-06" db="EMBL/GenBank/DDBJ databases">
        <title>Vibrio nov. sp., novel gut bacterium isolated from Yellow Sea oyster.</title>
        <authorList>
            <person name="Muhammad N."/>
            <person name="Nguyen T.H."/>
            <person name="Lee Y.-J."/>
            <person name="Ko J."/>
            <person name="Kim S.-G."/>
        </authorList>
    </citation>
    <scope>NUCLEOTIDE SEQUENCE</scope>
    <source>
        <strain evidence="4">OG9-811</strain>
    </source>
</reference>
<feature type="transmembrane region" description="Helical" evidence="1">
    <location>
        <begin position="168"/>
        <end position="187"/>
    </location>
</feature>
<name>A0A975YQ84_9VIBR</name>
<dbReference type="PROSITE" id="PS50887">
    <property type="entry name" value="GGDEF"/>
    <property type="match status" value="1"/>
</dbReference>
<evidence type="ECO:0000259" key="2">
    <source>
        <dbReference type="PROSITE" id="PS50883"/>
    </source>
</evidence>
<dbReference type="InterPro" id="IPR050706">
    <property type="entry name" value="Cyclic-di-GMP_PDE-like"/>
</dbReference>
<protein>
    <submittedName>
        <fullName evidence="4">Bifunctional diguanylate cyclase/phosphodiesterase</fullName>
    </submittedName>
</protein>
<evidence type="ECO:0000313" key="4">
    <source>
        <dbReference type="EMBL" id="QXO19335.1"/>
    </source>
</evidence>
<dbReference type="EMBL" id="CP076643">
    <property type="protein sequence ID" value="QXO19335.1"/>
    <property type="molecule type" value="Genomic_DNA"/>
</dbReference>
<dbReference type="PROSITE" id="PS50883">
    <property type="entry name" value="EAL"/>
    <property type="match status" value="1"/>
</dbReference>
<dbReference type="SMART" id="SM00052">
    <property type="entry name" value="EAL"/>
    <property type="match status" value="1"/>
</dbReference>
<dbReference type="Pfam" id="PF00990">
    <property type="entry name" value="GGDEF"/>
    <property type="match status" value="1"/>
</dbReference>
<keyword evidence="1" id="KW-1133">Transmembrane helix</keyword>
<dbReference type="CDD" id="cd01948">
    <property type="entry name" value="EAL"/>
    <property type="match status" value="1"/>
</dbReference>
<evidence type="ECO:0000259" key="3">
    <source>
        <dbReference type="PROSITE" id="PS50887"/>
    </source>
</evidence>
<dbReference type="InterPro" id="IPR000160">
    <property type="entry name" value="GGDEF_dom"/>
</dbReference>
<gene>
    <name evidence="4" type="ORF">KNV97_13175</name>
</gene>
<feature type="domain" description="EAL" evidence="2">
    <location>
        <begin position="371"/>
        <end position="626"/>
    </location>
</feature>
<dbReference type="PANTHER" id="PTHR33121">
    <property type="entry name" value="CYCLIC DI-GMP PHOSPHODIESTERASE PDEF"/>
    <property type="match status" value="1"/>
</dbReference>
<dbReference type="KEGG" id="vos:KNV97_13175"/>
<keyword evidence="1" id="KW-0472">Membrane</keyword>
<evidence type="ECO:0000256" key="1">
    <source>
        <dbReference type="SAM" id="Phobius"/>
    </source>
</evidence>
<dbReference type="CDD" id="cd01949">
    <property type="entry name" value="GGDEF"/>
    <property type="match status" value="1"/>
</dbReference>
<dbReference type="NCBIfam" id="TIGR00254">
    <property type="entry name" value="GGDEF"/>
    <property type="match status" value="1"/>
</dbReference>
<dbReference type="SMART" id="SM00267">
    <property type="entry name" value="GGDEF"/>
    <property type="match status" value="1"/>
</dbReference>
<feature type="domain" description="GGDEF" evidence="3">
    <location>
        <begin position="223"/>
        <end position="362"/>
    </location>
</feature>
<evidence type="ECO:0000313" key="5">
    <source>
        <dbReference type="Proteomes" id="UP000694232"/>
    </source>
</evidence>
<accession>A0A975YQ84</accession>
<proteinExistence type="predicted"/>
<organism evidence="4 5">
    <name type="scientific">Vibrio ostreae</name>
    <dbReference type="NCBI Taxonomy" id="2841925"/>
    <lineage>
        <taxon>Bacteria</taxon>
        <taxon>Pseudomonadati</taxon>
        <taxon>Pseudomonadota</taxon>
        <taxon>Gammaproteobacteria</taxon>
        <taxon>Vibrionales</taxon>
        <taxon>Vibrionaceae</taxon>
        <taxon>Vibrio</taxon>
    </lineage>
</organism>
<dbReference type="Proteomes" id="UP000694232">
    <property type="component" value="Chromosome 1"/>
</dbReference>